<evidence type="ECO:0000256" key="1">
    <source>
        <dbReference type="SAM" id="MobiDB-lite"/>
    </source>
</evidence>
<sequence length="102" mass="10879">MVGKMAKEEETEGATKVRRISPISNKERHRSQPPTEYLADVGRQFHPKVIYSSFDSKAKSPIVFTTIGSTPTAAASPSDSPSISSSTIASQSSSPAAVELLQ</sequence>
<protein>
    <submittedName>
        <fullName evidence="2">Uncharacterized protein</fullName>
    </submittedName>
</protein>
<organism evidence="2 3">
    <name type="scientific">Linum trigynum</name>
    <dbReference type="NCBI Taxonomy" id="586398"/>
    <lineage>
        <taxon>Eukaryota</taxon>
        <taxon>Viridiplantae</taxon>
        <taxon>Streptophyta</taxon>
        <taxon>Embryophyta</taxon>
        <taxon>Tracheophyta</taxon>
        <taxon>Spermatophyta</taxon>
        <taxon>Magnoliopsida</taxon>
        <taxon>eudicotyledons</taxon>
        <taxon>Gunneridae</taxon>
        <taxon>Pentapetalae</taxon>
        <taxon>rosids</taxon>
        <taxon>fabids</taxon>
        <taxon>Malpighiales</taxon>
        <taxon>Linaceae</taxon>
        <taxon>Linum</taxon>
    </lineage>
</organism>
<evidence type="ECO:0000313" key="3">
    <source>
        <dbReference type="Proteomes" id="UP001497516"/>
    </source>
</evidence>
<feature type="region of interest" description="Disordered" evidence="1">
    <location>
        <begin position="1"/>
        <end position="40"/>
    </location>
</feature>
<keyword evidence="3" id="KW-1185">Reference proteome</keyword>
<dbReference type="AlphaFoldDB" id="A0AAV2FCS3"/>
<evidence type="ECO:0000313" key="2">
    <source>
        <dbReference type="EMBL" id="CAL1396064.1"/>
    </source>
</evidence>
<gene>
    <name evidence="2" type="ORF">LTRI10_LOCUS36451</name>
</gene>
<feature type="region of interest" description="Disordered" evidence="1">
    <location>
        <begin position="68"/>
        <end position="102"/>
    </location>
</feature>
<proteinExistence type="predicted"/>
<dbReference type="EMBL" id="OZ034819">
    <property type="protein sequence ID" value="CAL1396064.1"/>
    <property type="molecule type" value="Genomic_DNA"/>
</dbReference>
<accession>A0AAV2FCS3</accession>
<name>A0AAV2FCS3_9ROSI</name>
<reference evidence="2 3" key="1">
    <citation type="submission" date="2024-04" db="EMBL/GenBank/DDBJ databases">
        <authorList>
            <person name="Fracassetti M."/>
        </authorList>
    </citation>
    <scope>NUCLEOTIDE SEQUENCE [LARGE SCALE GENOMIC DNA]</scope>
</reference>
<dbReference type="Proteomes" id="UP001497516">
    <property type="component" value="Chromosome 6"/>
</dbReference>